<protein>
    <submittedName>
        <fullName evidence="8">MFS transporter</fullName>
    </submittedName>
</protein>
<dbReference type="Gene3D" id="1.20.1250.20">
    <property type="entry name" value="MFS general substrate transporter like domains"/>
    <property type="match status" value="1"/>
</dbReference>
<evidence type="ECO:0000259" key="7">
    <source>
        <dbReference type="PROSITE" id="PS50850"/>
    </source>
</evidence>
<dbReference type="PANTHER" id="PTHR42718">
    <property type="entry name" value="MAJOR FACILITATOR SUPERFAMILY MULTIDRUG TRANSPORTER MFSC"/>
    <property type="match status" value="1"/>
</dbReference>
<feature type="transmembrane region" description="Helical" evidence="6">
    <location>
        <begin position="115"/>
        <end position="133"/>
    </location>
</feature>
<evidence type="ECO:0000313" key="9">
    <source>
        <dbReference type="Proteomes" id="UP001518140"/>
    </source>
</evidence>
<evidence type="ECO:0000256" key="1">
    <source>
        <dbReference type="ARBA" id="ARBA00004651"/>
    </source>
</evidence>
<feature type="transmembrane region" description="Helical" evidence="6">
    <location>
        <begin position="461"/>
        <end position="484"/>
    </location>
</feature>
<evidence type="ECO:0000313" key="8">
    <source>
        <dbReference type="EMBL" id="NGO46741.1"/>
    </source>
</evidence>
<sequence length="504" mass="51117">MITLDITVVNVALPQVAADLDAHLGDLQWVVNGYTLMFAALLLPAGSISDRVGRRPVFLVGVAVFTLASLVCGAAPSVGWLIAGRAIQGVGGALVLSTALALIAGAFTGRARQSAIGAFSAAGGAAAAMGPLIGGLVVDGLDWRWIFYLNLPVCTLVIVGMLLRVRENADVQAAGSAGRRFDIVGTVLAVAGLLGINYGLVAGPEDGWTEAGTVASLVGGAVLIGGFVWWEWRLKDRAMFDIRLMAIPSFSGAILLSFVCRVISLGVLPYLILWLSGALGHSPLDTGLRLLAMTVPIMLVAPLSAVIQKLMPVQVVMAVGTALVGVGLFTLVGVGPGDAWTTALPGLVLMGVGGAIVFPPLMGLAVDVVAPERAGMASGMTNTFFPLGTASGVAVLGALFSARIGDGLSSAELTELGVPSAAQDGVREAVASGQFEQLAQGLPPAAREGVLEAARGALTDGLAQICLIAGVVAMVGAVVALVLIRGKDRLAVAVPEEQAAEATA</sequence>
<gene>
    <name evidence="8" type="ORF">G6048_33010</name>
</gene>
<dbReference type="PROSITE" id="PS50850">
    <property type="entry name" value="MFS"/>
    <property type="match status" value="1"/>
</dbReference>
<feature type="transmembrane region" description="Helical" evidence="6">
    <location>
        <begin position="287"/>
        <end position="308"/>
    </location>
</feature>
<dbReference type="InterPro" id="IPR036259">
    <property type="entry name" value="MFS_trans_sf"/>
</dbReference>
<keyword evidence="4 6" id="KW-0472">Membrane</keyword>
<feature type="transmembrane region" description="Helical" evidence="6">
    <location>
        <begin position="213"/>
        <end position="232"/>
    </location>
</feature>
<evidence type="ECO:0000256" key="3">
    <source>
        <dbReference type="ARBA" id="ARBA00022989"/>
    </source>
</evidence>
<comment type="caution">
    <text evidence="8">The sequence shown here is derived from an EMBL/GenBank/DDBJ whole genome shotgun (WGS) entry which is preliminary data.</text>
</comment>
<dbReference type="PRINTS" id="PR01036">
    <property type="entry name" value="TCRTETB"/>
</dbReference>
<feature type="transmembrane region" description="Helical" evidence="6">
    <location>
        <begin position="27"/>
        <end position="45"/>
    </location>
</feature>
<evidence type="ECO:0000256" key="5">
    <source>
        <dbReference type="ARBA" id="ARBA00023251"/>
    </source>
</evidence>
<evidence type="ECO:0000256" key="4">
    <source>
        <dbReference type="ARBA" id="ARBA00023136"/>
    </source>
</evidence>
<feature type="transmembrane region" description="Helical" evidence="6">
    <location>
        <begin position="89"/>
        <end position="108"/>
    </location>
</feature>
<keyword evidence="9" id="KW-1185">Reference proteome</keyword>
<dbReference type="Proteomes" id="UP001518140">
    <property type="component" value="Unassembled WGS sequence"/>
</dbReference>
<feature type="transmembrane region" description="Helical" evidence="6">
    <location>
        <begin position="347"/>
        <end position="370"/>
    </location>
</feature>
<feature type="transmembrane region" description="Helical" evidence="6">
    <location>
        <begin position="57"/>
        <end position="83"/>
    </location>
</feature>
<feature type="transmembrane region" description="Helical" evidence="6">
    <location>
        <begin position="145"/>
        <end position="163"/>
    </location>
</feature>
<feature type="transmembrane region" description="Helical" evidence="6">
    <location>
        <begin position="253"/>
        <end position="275"/>
    </location>
</feature>
<dbReference type="EMBL" id="JAAKZX010000142">
    <property type="protein sequence ID" value="NGO46741.1"/>
    <property type="molecule type" value="Genomic_DNA"/>
</dbReference>
<dbReference type="Pfam" id="PF07690">
    <property type="entry name" value="MFS_1"/>
    <property type="match status" value="1"/>
</dbReference>
<reference evidence="8 9" key="1">
    <citation type="submission" date="2020-02" db="EMBL/GenBank/DDBJ databases">
        <title>Whole-genome analyses of novel actinobacteria.</title>
        <authorList>
            <person name="Sahin N."/>
            <person name="Tokatli A."/>
        </authorList>
    </citation>
    <scope>NUCLEOTIDE SEQUENCE [LARGE SCALE GENOMIC DNA]</scope>
    <source>
        <strain evidence="8 9">YC419</strain>
    </source>
</reference>
<feature type="transmembrane region" description="Helical" evidence="6">
    <location>
        <begin position="382"/>
        <end position="402"/>
    </location>
</feature>
<dbReference type="InterPro" id="IPR020846">
    <property type="entry name" value="MFS_dom"/>
</dbReference>
<feature type="domain" description="Major facilitator superfamily (MFS) profile" evidence="7">
    <location>
        <begin position="1"/>
        <end position="488"/>
    </location>
</feature>
<evidence type="ECO:0000256" key="2">
    <source>
        <dbReference type="ARBA" id="ARBA00022692"/>
    </source>
</evidence>
<dbReference type="SUPFAM" id="SSF103473">
    <property type="entry name" value="MFS general substrate transporter"/>
    <property type="match status" value="1"/>
</dbReference>
<name>A0ABX0E625_9ACTN</name>
<organism evidence="8 9">
    <name type="scientific">Streptomyces ureilyticus</name>
    <dbReference type="NCBI Taxonomy" id="1775131"/>
    <lineage>
        <taxon>Bacteria</taxon>
        <taxon>Bacillati</taxon>
        <taxon>Actinomycetota</taxon>
        <taxon>Actinomycetes</taxon>
        <taxon>Kitasatosporales</taxon>
        <taxon>Streptomycetaceae</taxon>
        <taxon>Streptomyces</taxon>
    </lineage>
</organism>
<keyword evidence="5" id="KW-0046">Antibiotic resistance</keyword>
<proteinExistence type="predicted"/>
<keyword evidence="3 6" id="KW-1133">Transmembrane helix</keyword>
<evidence type="ECO:0000256" key="6">
    <source>
        <dbReference type="SAM" id="Phobius"/>
    </source>
</evidence>
<feature type="transmembrane region" description="Helical" evidence="6">
    <location>
        <begin position="315"/>
        <end position="335"/>
    </location>
</feature>
<dbReference type="InterPro" id="IPR011701">
    <property type="entry name" value="MFS"/>
</dbReference>
<dbReference type="PANTHER" id="PTHR42718:SF42">
    <property type="entry name" value="EXPORT PROTEIN"/>
    <property type="match status" value="1"/>
</dbReference>
<dbReference type="Gene3D" id="1.20.1720.10">
    <property type="entry name" value="Multidrug resistance protein D"/>
    <property type="match status" value="1"/>
</dbReference>
<feature type="transmembrane region" description="Helical" evidence="6">
    <location>
        <begin position="183"/>
        <end position="201"/>
    </location>
</feature>
<keyword evidence="2 6" id="KW-0812">Transmembrane</keyword>
<dbReference type="CDD" id="cd17321">
    <property type="entry name" value="MFS_MMR_MDR_like"/>
    <property type="match status" value="1"/>
</dbReference>
<accession>A0ABX0E625</accession>
<comment type="subcellular location">
    <subcellularLocation>
        <location evidence="1">Cell membrane</location>
        <topology evidence="1">Multi-pass membrane protein</topology>
    </subcellularLocation>
</comment>